<protein>
    <submittedName>
        <fullName evidence="1">Uncharacterized protein</fullName>
    </submittedName>
</protein>
<name>A0A166H2A9_9BACT</name>
<organism evidence="1">
    <name type="scientific">uncultured bacterium 5E7</name>
    <dbReference type="NCBI Taxonomy" id="1701324"/>
    <lineage>
        <taxon>Bacteria</taxon>
        <taxon>environmental samples</taxon>
    </lineage>
</organism>
<gene>
    <name evidence="1" type="ORF">5E7_031</name>
</gene>
<accession>A0A166H2A9</accession>
<reference evidence="1" key="1">
    <citation type="submission" date="2016-04" db="EMBL/GenBank/DDBJ databases">
        <title>Exploring the genomic information of specific uncultured soil bacteria through a new metagenomic library-based strategy.</title>
        <authorList>
            <person name="Liu Y."/>
            <person name="Zhang R."/>
        </authorList>
    </citation>
    <scope>NUCLEOTIDE SEQUENCE</scope>
</reference>
<dbReference type="EMBL" id="KT342855">
    <property type="protein sequence ID" value="ANA07985.1"/>
    <property type="molecule type" value="Genomic_DNA"/>
</dbReference>
<dbReference type="AlphaFoldDB" id="A0A166H2A9"/>
<evidence type="ECO:0000313" key="1">
    <source>
        <dbReference type="EMBL" id="ANA07985.1"/>
    </source>
</evidence>
<sequence>MPPVTLCGISRHFWRVSPTSGQVSYALLTRTPLTRRSVRLALIRHAASVYPEPGSNSPTKFGS</sequence>
<proteinExistence type="predicted"/>